<dbReference type="PANTHER" id="PTHR39942">
    <property type="entry name" value="BCDNA.LD26519-RELATED"/>
    <property type="match status" value="1"/>
</dbReference>
<dbReference type="SUPFAM" id="SSF57716">
    <property type="entry name" value="Glucocorticoid receptor-like (DNA-binding domain)"/>
    <property type="match status" value="1"/>
</dbReference>
<evidence type="ECO:0000259" key="2">
    <source>
        <dbReference type="PROSITE" id="PS51915"/>
    </source>
</evidence>
<dbReference type="PROSITE" id="PS51915">
    <property type="entry name" value="ZAD"/>
    <property type="match status" value="1"/>
</dbReference>
<comment type="caution">
    <text evidence="3">The sequence shown here is derived from an EMBL/GenBank/DDBJ whole genome shotgun (WGS) entry which is preliminary data.</text>
</comment>
<feature type="binding site" evidence="1">
    <location>
        <position position="57"/>
    </location>
    <ligand>
        <name>Zn(2+)</name>
        <dbReference type="ChEBI" id="CHEBI:29105"/>
    </ligand>
</feature>
<dbReference type="Pfam" id="PF07776">
    <property type="entry name" value="zf-AD"/>
    <property type="match status" value="1"/>
</dbReference>
<feature type="domain" description="ZAD" evidence="2">
    <location>
        <begin position="9"/>
        <end position="84"/>
    </location>
</feature>
<keyword evidence="1" id="KW-0863">Zinc-finger</keyword>
<gene>
    <name evidence="3" type="ORF">PR048_006000</name>
</gene>
<proteinExistence type="predicted"/>
<reference evidence="3 4" key="1">
    <citation type="submission" date="2023-02" db="EMBL/GenBank/DDBJ databases">
        <title>LHISI_Scaffold_Assembly.</title>
        <authorList>
            <person name="Stuart O.P."/>
            <person name="Cleave R."/>
            <person name="Magrath M.J.L."/>
            <person name="Mikheyev A.S."/>
        </authorList>
    </citation>
    <scope>NUCLEOTIDE SEQUENCE [LARGE SCALE GENOMIC DNA]</scope>
    <source>
        <strain evidence="3">Daus_M_001</strain>
        <tissue evidence="3">Leg muscle</tissue>
    </source>
</reference>
<keyword evidence="1" id="KW-0479">Metal-binding</keyword>
<feature type="binding site" evidence="1">
    <location>
        <position position="11"/>
    </location>
    <ligand>
        <name>Zn(2+)</name>
        <dbReference type="ChEBI" id="CHEBI:29105"/>
    </ligand>
</feature>
<evidence type="ECO:0000256" key="1">
    <source>
        <dbReference type="PROSITE-ProRule" id="PRU01263"/>
    </source>
</evidence>
<accession>A0ABQ9IAU1</accession>
<evidence type="ECO:0000313" key="3">
    <source>
        <dbReference type="EMBL" id="KAJ8893409.1"/>
    </source>
</evidence>
<evidence type="ECO:0000313" key="4">
    <source>
        <dbReference type="Proteomes" id="UP001159363"/>
    </source>
</evidence>
<sequence>MSEVDCDSEMCRLCTVKSGSKMDIFDKEGEQRQLLFKIRSCLPIIVSKEDALPQKICNRCVFKLDMFYEFRLSCLHSENMLKLHSLRAGAAANGQVSVLQFVLMFTVIGFRTCGVVKMEKMSEAQKVAYAEAMQQHMAQAAVSHCKAEMDRTHAKEAECHNPNGLRLGEYPTTLKVPQIGQPGTEHYLNKQNPESTFIIPDDGMGFDDGVRVLRALGT</sequence>
<dbReference type="SMART" id="SM00868">
    <property type="entry name" value="zf-AD"/>
    <property type="match status" value="1"/>
</dbReference>
<keyword evidence="4" id="KW-1185">Reference proteome</keyword>
<dbReference type="Proteomes" id="UP001159363">
    <property type="component" value="Chromosome 2"/>
</dbReference>
<organism evidence="3 4">
    <name type="scientific">Dryococelus australis</name>
    <dbReference type="NCBI Taxonomy" id="614101"/>
    <lineage>
        <taxon>Eukaryota</taxon>
        <taxon>Metazoa</taxon>
        <taxon>Ecdysozoa</taxon>
        <taxon>Arthropoda</taxon>
        <taxon>Hexapoda</taxon>
        <taxon>Insecta</taxon>
        <taxon>Pterygota</taxon>
        <taxon>Neoptera</taxon>
        <taxon>Polyneoptera</taxon>
        <taxon>Phasmatodea</taxon>
        <taxon>Verophasmatodea</taxon>
        <taxon>Anareolatae</taxon>
        <taxon>Phasmatidae</taxon>
        <taxon>Eurycanthinae</taxon>
        <taxon>Dryococelus</taxon>
    </lineage>
</organism>
<feature type="non-terminal residue" evidence="3">
    <location>
        <position position="218"/>
    </location>
</feature>
<protein>
    <recommendedName>
        <fullName evidence="2">ZAD domain-containing protein</fullName>
    </recommendedName>
</protein>
<name>A0ABQ9IAU1_9NEOP</name>
<dbReference type="InterPro" id="IPR012934">
    <property type="entry name" value="Znf_AD"/>
</dbReference>
<dbReference type="EMBL" id="JARBHB010000002">
    <property type="protein sequence ID" value="KAJ8893409.1"/>
    <property type="molecule type" value="Genomic_DNA"/>
</dbReference>
<feature type="binding site" evidence="1">
    <location>
        <position position="14"/>
    </location>
    <ligand>
        <name>Zn(2+)</name>
        <dbReference type="ChEBI" id="CHEBI:29105"/>
    </ligand>
</feature>
<dbReference type="Gene3D" id="3.40.1800.20">
    <property type="match status" value="1"/>
</dbReference>
<dbReference type="PANTHER" id="PTHR39942:SF1">
    <property type="entry name" value="BCDNA.LD26519-RELATED"/>
    <property type="match status" value="1"/>
</dbReference>
<feature type="binding site" evidence="1">
    <location>
        <position position="60"/>
    </location>
    <ligand>
        <name>Zn(2+)</name>
        <dbReference type="ChEBI" id="CHEBI:29105"/>
    </ligand>
</feature>
<keyword evidence="1" id="KW-0862">Zinc</keyword>